<dbReference type="PANTHER" id="PTHR34216:SF3">
    <property type="entry name" value="POLY-BETA-1,6-N-ACETYL-D-GLUCOSAMINE N-DEACETYLASE"/>
    <property type="match status" value="1"/>
</dbReference>
<dbReference type="EMBL" id="QKOE01000001">
    <property type="protein sequence ID" value="PZA18265.1"/>
    <property type="molecule type" value="Genomic_DNA"/>
</dbReference>
<dbReference type="GO" id="GO:0016810">
    <property type="term" value="F:hydrolase activity, acting on carbon-nitrogen (but not peptide) bonds"/>
    <property type="evidence" value="ECO:0007669"/>
    <property type="project" value="InterPro"/>
</dbReference>
<gene>
    <name evidence="4" type="ORF">DNK49_01650</name>
</gene>
<evidence type="ECO:0000313" key="4">
    <source>
        <dbReference type="EMBL" id="PZA18265.1"/>
    </source>
</evidence>
<keyword evidence="2" id="KW-0732">Signal</keyword>
<dbReference type="PROSITE" id="PS51677">
    <property type="entry name" value="NODB"/>
    <property type="match status" value="1"/>
</dbReference>
<dbReference type="GO" id="GO:0005975">
    <property type="term" value="P:carbohydrate metabolic process"/>
    <property type="evidence" value="ECO:0007669"/>
    <property type="project" value="InterPro"/>
</dbReference>
<protein>
    <submittedName>
        <fullName evidence="4">Polysaccharide deacetylase family protein</fullName>
    </submittedName>
</protein>
<dbReference type="InterPro" id="IPR051398">
    <property type="entry name" value="Polysacch_Deacetylase"/>
</dbReference>
<evidence type="ECO:0000256" key="2">
    <source>
        <dbReference type="ARBA" id="ARBA00022729"/>
    </source>
</evidence>
<comment type="subcellular location">
    <subcellularLocation>
        <location evidence="1">Secreted</location>
    </subcellularLocation>
</comment>
<dbReference type="Pfam" id="PF01522">
    <property type="entry name" value="Polysacc_deac_1"/>
    <property type="match status" value="1"/>
</dbReference>
<feature type="domain" description="NodB homology" evidence="3">
    <location>
        <begin position="75"/>
        <end position="320"/>
    </location>
</feature>
<dbReference type="SUPFAM" id="SSF88713">
    <property type="entry name" value="Glycoside hydrolase/deacetylase"/>
    <property type="match status" value="1"/>
</dbReference>
<organism evidence="4 5">
    <name type="scientific">Parazoarcus communis SWub3 = DSM 12120</name>
    <dbReference type="NCBI Taxonomy" id="1121029"/>
    <lineage>
        <taxon>Bacteria</taxon>
        <taxon>Pseudomonadati</taxon>
        <taxon>Pseudomonadota</taxon>
        <taxon>Betaproteobacteria</taxon>
        <taxon>Rhodocyclales</taxon>
        <taxon>Zoogloeaceae</taxon>
        <taxon>Parazoarcus</taxon>
    </lineage>
</organism>
<dbReference type="GO" id="GO:0005576">
    <property type="term" value="C:extracellular region"/>
    <property type="evidence" value="ECO:0007669"/>
    <property type="project" value="UniProtKB-SubCell"/>
</dbReference>
<proteinExistence type="predicted"/>
<dbReference type="RefSeq" id="WP_110522566.1">
    <property type="nucleotide sequence ID" value="NZ_QKOE01000001.1"/>
</dbReference>
<evidence type="ECO:0000256" key="1">
    <source>
        <dbReference type="ARBA" id="ARBA00004613"/>
    </source>
</evidence>
<sequence>MVFKTAFSLVSPPGREARLSILIFHRVLAEPDPLFPDEPDVTRFDQILKWATAWFNVLPLDEAARCLREGSLPARAAAITFDDGYADNYTQALPILQRHGVSATFFVASGFLDGGRMWNDTVIEALRNTTLSVLDTGLDGLRELSLGDIDAKRHAMHRLLAAVKHMQPDERLETVERIASHCAVTLPDDLMMSSAQLRALRAAGMIIGAHTVSHPILAVTSLEQAREEIESGKAHLEQLLGEPVRLFAYPNGKPGSDYRPVHVNMVRELGFEAAVSTHWGANTRDSDPYQLLRFTPWDRNKLRFGARLLQNLRRPAIISQ</sequence>
<keyword evidence="5" id="KW-1185">Reference proteome</keyword>
<evidence type="ECO:0000313" key="5">
    <source>
        <dbReference type="Proteomes" id="UP000248259"/>
    </source>
</evidence>
<dbReference type="CDD" id="cd10918">
    <property type="entry name" value="CE4_NodB_like_5s_6s"/>
    <property type="match status" value="1"/>
</dbReference>
<dbReference type="InterPro" id="IPR011330">
    <property type="entry name" value="Glyco_hydro/deAcase_b/a-brl"/>
</dbReference>
<dbReference type="Proteomes" id="UP000248259">
    <property type="component" value="Unassembled WGS sequence"/>
</dbReference>
<dbReference type="Gene3D" id="3.20.20.370">
    <property type="entry name" value="Glycoside hydrolase/deacetylase"/>
    <property type="match status" value="1"/>
</dbReference>
<evidence type="ECO:0000259" key="3">
    <source>
        <dbReference type="PROSITE" id="PS51677"/>
    </source>
</evidence>
<dbReference type="OrthoDB" id="9814639at2"/>
<dbReference type="InterPro" id="IPR002509">
    <property type="entry name" value="NODB_dom"/>
</dbReference>
<dbReference type="AlphaFoldDB" id="A0A323V0G0"/>
<comment type="caution">
    <text evidence="4">The sequence shown here is derived from an EMBL/GenBank/DDBJ whole genome shotgun (WGS) entry which is preliminary data.</text>
</comment>
<accession>A0A323V0G0</accession>
<dbReference type="PANTHER" id="PTHR34216">
    <property type="match status" value="1"/>
</dbReference>
<reference evidence="4 5" key="1">
    <citation type="submission" date="2018-06" db="EMBL/GenBank/DDBJ databases">
        <title>Azoarcus communis strain SWub3 genome.</title>
        <authorList>
            <person name="Zorraquino Salvo V."/>
            <person name="Toubiana D."/>
            <person name="Blumwald E."/>
        </authorList>
    </citation>
    <scope>NUCLEOTIDE SEQUENCE [LARGE SCALE GENOMIC DNA]</scope>
    <source>
        <strain evidence="4 5">SWub3</strain>
    </source>
</reference>
<name>A0A323V0G0_9RHOO</name>